<dbReference type="Proteomes" id="UP000584325">
    <property type="component" value="Unassembled WGS sequence"/>
</dbReference>
<protein>
    <submittedName>
        <fullName evidence="2">Uncharacterized protein</fullName>
    </submittedName>
</protein>
<dbReference type="OrthoDB" id="8753913at2"/>
<gene>
    <name evidence="3" type="ORF">FCL38_19605</name>
    <name evidence="2" type="ORF">FHS02_002961</name>
</gene>
<dbReference type="EMBL" id="JACHXS010000005">
    <property type="protein sequence ID" value="MBB3222142.1"/>
    <property type="molecule type" value="Genomic_DNA"/>
</dbReference>
<name>A0A4P8HUE8_9BURK</name>
<dbReference type="AlphaFoldDB" id="A0A4P8HUE8"/>
<keyword evidence="4" id="KW-1185">Reference proteome</keyword>
<dbReference type="EMBL" id="CP040017">
    <property type="protein sequence ID" value="QCP12378.1"/>
    <property type="molecule type" value="Genomic_DNA"/>
</dbReference>
<evidence type="ECO:0000313" key="5">
    <source>
        <dbReference type="Proteomes" id="UP000584325"/>
    </source>
</evidence>
<keyword evidence="1" id="KW-0472">Membrane</keyword>
<dbReference type="RefSeq" id="WP_137315213.1">
    <property type="nucleotide sequence ID" value="NZ_CP040017.1"/>
</dbReference>
<reference evidence="3 4" key="1">
    <citation type="submission" date="2019-05" db="EMBL/GenBank/DDBJ databases">
        <title>Draft Genome Sequences of Six Type Strains of the Genus Massilia.</title>
        <authorList>
            <person name="Miess H."/>
            <person name="Frediansyhah A."/>
            <person name="Gross H."/>
        </authorList>
    </citation>
    <scope>NUCLEOTIDE SEQUENCE [LARGE SCALE GENOMIC DNA]</scope>
    <source>
        <strain evidence="3 4">DSMZ 26121</strain>
    </source>
</reference>
<feature type="transmembrane region" description="Helical" evidence="1">
    <location>
        <begin position="98"/>
        <end position="117"/>
    </location>
</feature>
<evidence type="ECO:0000256" key="1">
    <source>
        <dbReference type="SAM" id="Phobius"/>
    </source>
</evidence>
<feature type="transmembrane region" description="Helical" evidence="1">
    <location>
        <begin position="170"/>
        <end position="188"/>
    </location>
</feature>
<proteinExistence type="predicted"/>
<dbReference type="Proteomes" id="UP000298763">
    <property type="component" value="Chromosome"/>
</dbReference>
<evidence type="ECO:0000313" key="3">
    <source>
        <dbReference type="EMBL" id="QCP12378.1"/>
    </source>
</evidence>
<sequence length="240" mass="26979">MRNIPLKYLFLSLGILFAGSVGGWAVTYRLAGKDDSIEFVYWSILIAGGLLVIQAVLCFRAKRGLYSHLIFVAAFGLSIVWFMMCLVLPVMWIEAVSLCFRVGMLSLLVPLGIANILEAFRRFSAKWAERGEQLFAKEYKHEHATVNWYQVTKSLNLTGVIFIPGLPQRLVWLPSLLIIPSMLAGLSLRNVYPIFSIFAWGIPTLLIVSFFFQMIAYNLAQAAVVRKLEKKVGSVIQSVQ</sequence>
<keyword evidence="1" id="KW-1133">Transmembrane helix</keyword>
<keyword evidence="1" id="KW-0812">Transmembrane</keyword>
<organism evidence="2 5">
    <name type="scientific">Pseudoduganella umbonata</name>
    <dbReference type="NCBI Taxonomy" id="864828"/>
    <lineage>
        <taxon>Bacteria</taxon>
        <taxon>Pseudomonadati</taxon>
        <taxon>Pseudomonadota</taxon>
        <taxon>Betaproteobacteria</taxon>
        <taxon>Burkholderiales</taxon>
        <taxon>Oxalobacteraceae</taxon>
        <taxon>Telluria group</taxon>
        <taxon>Pseudoduganella</taxon>
    </lineage>
</organism>
<evidence type="ECO:0000313" key="4">
    <source>
        <dbReference type="Proteomes" id="UP000298763"/>
    </source>
</evidence>
<reference evidence="2 5" key="2">
    <citation type="submission" date="2020-08" db="EMBL/GenBank/DDBJ databases">
        <title>Genomic Encyclopedia of Type Strains, Phase III (KMG-III): the genomes of soil and plant-associated and newly described type strains.</title>
        <authorList>
            <person name="Whitman W."/>
        </authorList>
    </citation>
    <scope>NUCLEOTIDE SEQUENCE [LARGE SCALE GENOMIC DNA]</scope>
    <source>
        <strain evidence="2 5">CECT 7753</strain>
    </source>
</reference>
<feature type="transmembrane region" description="Helical" evidence="1">
    <location>
        <begin position="194"/>
        <end position="220"/>
    </location>
</feature>
<evidence type="ECO:0000313" key="2">
    <source>
        <dbReference type="EMBL" id="MBB3222142.1"/>
    </source>
</evidence>
<feature type="transmembrane region" description="Helical" evidence="1">
    <location>
        <begin position="69"/>
        <end position="92"/>
    </location>
</feature>
<feature type="transmembrane region" description="Helical" evidence="1">
    <location>
        <begin position="39"/>
        <end position="57"/>
    </location>
</feature>
<accession>A0A4P8HUE8</accession>